<evidence type="ECO:0000313" key="3">
    <source>
        <dbReference type="EMBL" id="MES1930925.1"/>
    </source>
</evidence>
<comment type="caution">
    <text evidence="3">The sequence shown here is derived from an EMBL/GenBank/DDBJ whole genome shotgun (WGS) entry which is preliminary data.</text>
</comment>
<dbReference type="SUPFAM" id="SSF55008">
    <property type="entry name" value="HMA, heavy metal-associated domain"/>
    <property type="match status" value="1"/>
</dbReference>
<evidence type="ECO:0000259" key="2">
    <source>
        <dbReference type="PROSITE" id="PS50846"/>
    </source>
</evidence>
<dbReference type="PROSITE" id="PS01047">
    <property type="entry name" value="HMA_1"/>
    <property type="match status" value="1"/>
</dbReference>
<reference evidence="3 4" key="1">
    <citation type="submission" date="2013-03" db="EMBL/GenBank/DDBJ databases">
        <title>Salinisphaera dokdonensis CL-ES53 Genome Sequencing.</title>
        <authorList>
            <person name="Li C."/>
            <person name="Lai Q."/>
            <person name="Shao Z."/>
        </authorList>
    </citation>
    <scope>NUCLEOTIDE SEQUENCE [LARGE SCALE GENOMIC DNA]</scope>
    <source>
        <strain evidence="3 4">CL-ES53</strain>
    </source>
</reference>
<proteinExistence type="predicted"/>
<evidence type="ECO:0000256" key="1">
    <source>
        <dbReference type="ARBA" id="ARBA00022723"/>
    </source>
</evidence>
<evidence type="ECO:0000313" key="4">
    <source>
        <dbReference type="Proteomes" id="UP001460888"/>
    </source>
</evidence>
<dbReference type="CDD" id="cd00371">
    <property type="entry name" value="HMA"/>
    <property type="match status" value="1"/>
</dbReference>
<organism evidence="3 4">
    <name type="scientific">Salinisphaera dokdonensis CL-ES53</name>
    <dbReference type="NCBI Taxonomy" id="1304272"/>
    <lineage>
        <taxon>Bacteria</taxon>
        <taxon>Pseudomonadati</taxon>
        <taxon>Pseudomonadota</taxon>
        <taxon>Gammaproteobacteria</taxon>
        <taxon>Salinisphaerales</taxon>
        <taxon>Salinisphaeraceae</taxon>
        <taxon>Salinisphaera</taxon>
    </lineage>
</organism>
<dbReference type="InterPro" id="IPR017969">
    <property type="entry name" value="Heavy-metal-associated_CS"/>
</dbReference>
<dbReference type="RefSeq" id="WP_353113613.1">
    <property type="nucleotide sequence ID" value="NZ_APND01000009.1"/>
</dbReference>
<accession>A0ABV2B4W7</accession>
<name>A0ABV2B4W7_9GAMM</name>
<dbReference type="EMBL" id="APND01000009">
    <property type="protein sequence ID" value="MES1930925.1"/>
    <property type="molecule type" value="Genomic_DNA"/>
</dbReference>
<feature type="domain" description="HMA" evidence="2">
    <location>
        <begin position="2"/>
        <end position="68"/>
    </location>
</feature>
<protein>
    <submittedName>
        <fullName evidence="3">Cation translocating P-type ATPase</fullName>
    </submittedName>
</protein>
<dbReference type="Pfam" id="PF00403">
    <property type="entry name" value="HMA"/>
    <property type="match status" value="1"/>
</dbReference>
<dbReference type="InterPro" id="IPR036163">
    <property type="entry name" value="HMA_dom_sf"/>
</dbReference>
<dbReference type="InterPro" id="IPR006121">
    <property type="entry name" value="HMA_dom"/>
</dbReference>
<dbReference type="Gene3D" id="3.30.70.100">
    <property type="match status" value="1"/>
</dbReference>
<gene>
    <name evidence="3" type="ORF">SADO_16818</name>
</gene>
<sequence length="72" mass="7511">MQTTTLNIIGMHCNGCAQIVKTVIEQQPGVRGCSVSLDAHEARVAHDAAESPSDAIVEAIRKAGYTAISSTS</sequence>
<keyword evidence="4" id="KW-1185">Reference proteome</keyword>
<dbReference type="Proteomes" id="UP001460888">
    <property type="component" value="Unassembled WGS sequence"/>
</dbReference>
<dbReference type="PROSITE" id="PS50846">
    <property type="entry name" value="HMA_2"/>
    <property type="match status" value="1"/>
</dbReference>
<keyword evidence="1" id="KW-0479">Metal-binding</keyword>